<dbReference type="EMBL" id="CP051428">
    <property type="protein sequence ID" value="QJC50407.1"/>
    <property type="molecule type" value="Genomic_DNA"/>
</dbReference>
<gene>
    <name evidence="1" type="ORF">HGI30_01575</name>
</gene>
<reference evidence="1 2" key="1">
    <citation type="submission" date="2020-04" db="EMBL/GenBank/DDBJ databases">
        <title>Novel Paenibacillus strain UniB2 isolated from commercial digestive syrup.</title>
        <authorList>
            <person name="Thorat V."/>
            <person name="Kirdat K."/>
            <person name="Tiwarekar B."/>
            <person name="Yadav A."/>
        </authorList>
    </citation>
    <scope>NUCLEOTIDE SEQUENCE [LARGE SCALE GENOMIC DNA]</scope>
    <source>
        <strain evidence="1 2">UniB2</strain>
    </source>
</reference>
<keyword evidence="2" id="KW-1185">Reference proteome</keyword>
<accession>A0A6H2GSN2</accession>
<name>A0A6H2GSN2_9BACL</name>
<dbReference type="KEGG" id="palr:HGI30_01575"/>
<evidence type="ECO:0000313" key="1">
    <source>
        <dbReference type="EMBL" id="QJC50407.1"/>
    </source>
</evidence>
<dbReference type="Proteomes" id="UP000502136">
    <property type="component" value="Chromosome"/>
</dbReference>
<dbReference type="RefSeq" id="WP_168906086.1">
    <property type="nucleotide sequence ID" value="NZ_CP051428.1"/>
</dbReference>
<protein>
    <recommendedName>
        <fullName evidence="3">IS1 family transposase</fullName>
    </recommendedName>
</protein>
<evidence type="ECO:0000313" key="2">
    <source>
        <dbReference type="Proteomes" id="UP000502136"/>
    </source>
</evidence>
<proteinExistence type="predicted"/>
<organism evidence="1 2">
    <name type="scientific">Paenibacillus albicereus</name>
    <dbReference type="NCBI Taxonomy" id="2726185"/>
    <lineage>
        <taxon>Bacteria</taxon>
        <taxon>Bacillati</taxon>
        <taxon>Bacillota</taxon>
        <taxon>Bacilli</taxon>
        <taxon>Bacillales</taxon>
        <taxon>Paenibacillaceae</taxon>
        <taxon>Paenibacillus</taxon>
    </lineage>
</organism>
<dbReference type="AlphaFoldDB" id="A0A6H2GSN2"/>
<sequence>MPKNTPPEERDRYEEMAHLLQRLQAIHSGPAEQKRLEKQRVLREFGQLVGMTTTFVREIRQGKQMTCLRPGCKGKGADVIGYGYSEKKNGEDKLHRYYCHACQHHFNEWTGSILAHRKLRTHLPAFLFMLLNEASLKDIVCSLGISRTTAVSWKNLILQKVAERSARWVKPPDGKSKDIQVSVRHLRPSRKGQRPKPQAERFISTLQIKCDSTGAFQASLSMDQPYRTQKDLPFGDQWMEGEGAAPIPGTTRLLRHTDQAVEIQHSFDRHYARMRGVAQNNLSLYLTWHGVRLVLGQFKRQVAIQEIILACLTDTPPEKSVL</sequence>
<evidence type="ECO:0008006" key="3">
    <source>
        <dbReference type="Google" id="ProtNLM"/>
    </source>
</evidence>